<accession>A0A8J2SAQ4</accession>
<gene>
    <name evidence="7" type="ORF">PECAL_1P32350</name>
</gene>
<evidence type="ECO:0000256" key="3">
    <source>
        <dbReference type="ARBA" id="ARBA00022840"/>
    </source>
</evidence>
<protein>
    <submittedName>
        <fullName evidence="7">Uncharacterized protein</fullName>
    </submittedName>
</protein>
<dbReference type="Pfam" id="PF00176">
    <property type="entry name" value="SNF2-rel_dom"/>
    <property type="match status" value="1"/>
</dbReference>
<feature type="compositionally biased region" description="Acidic residues" evidence="4">
    <location>
        <begin position="1718"/>
        <end position="1729"/>
    </location>
</feature>
<sequence length="1957" mass="212881">MSDSDDDVVFIPNPTGKAQLPHARCACETHIFVAPPGGQLRHQGTAKNKEKCATCFCYVCDKPAKECTSWAVHCDATDKGPNAAYWKIRRNEVKRGGAPAPPKQQTLAPPRPPSSSSYQPDFIPAKRYTGMRPGYQFKNSYRGMGYYKSASAPAARPAATPSLSAERKAMRDGLAAFAADNSARELYAVTRDASYPSSAIGNARYLTNGASDSALDELLSEARKNATLKAARVSRAGGTLTSHGVIVWKPASTASGRRVYKLGKPYSQWAIQDFTLYSDKGPKLPVPPTSTGRRGKAWPTKAPPAHVTYRSTYCECCGFSYQGPQWEWDRTSHAKVFACDVCGSAMRGPVVESYAGKVVEGPAAGKAVLERAAQSCELTRSSHKSDAMYVVAEAEGEYEVQGLGRGTTAAVRENRTANFDAATLDRFKARSERIIYEQCLGDAVAESNRGVTLQQAGNHHSQTPYFSKPPEVNGEKAKIVKLLEHARFKRSDVGICLLETAFVPSSGTEKAKVRVSAKLALTSVIFRPMEQRSGGRYRGGHYEDVHGRQNLARHLLDRCGLESDPYEEANSRRRRSAPPDAALTARQKAISKRHLKAPGARTGSAMLASSAGANSGGWADTDTSLQAMLEGVWNEARRLNSGGRASGLQGAITHLENVCHAEVTQKIPQLEVTLRDYQRQSVQFCLDQEALEGGIESHLFAEVPGTYGPPDTLTRKKLWYSPFLQTFSEKAPDGPKGGILAEEMGLGKTIISLALVLLNPALPTSTWGPPAGSLPGQGAIKTRATLVVCPVSLVSQWYDEAMDKTRPGTLKVYQYYGGKRTTDPSILKDNDIVITTYQVLVSDMNARSGFAKAEIARKGRANYVPPLAKLGFWRIILDESHVIKEENTAMAKAVRMLSAHRRWCVSGTPAPLSLENLQSQFKFLGCDSVASDMSRFKHFLSQRAQSFAFLRRVQIRHSKEQRLIRADLEGGTPSSKQDDIDAWTPAMPDPIETTDGSSLEGAHVLVGHVDGDVCQDPQAAPTSFRRLRLAKDHDRKAGVVYVKEAQRFGTSREVPASAMHVEPDASYDDLGERPAVGDSVLRFVEGAERYELCRVTAVHPDQKDPLGVEDPSDVTMKLVDSGYRSGQTRKARFKDLSPRPSFARLSEKSQAVVGARCLARYHRDCGAFRSGVVREIDGDSIRVAFDGATTLRSVPADLVEAPVRTGCLWTEGDRVLALVPINDDEEEGSEDAPWFVVWDALDRQDWRRKRIAKDSKHFHAYARPVTDGSYSRDTHPTYGNSMYGTKWVGTEDDVRKYLSENDPKLLKRNSLLRWVPGKVTSFSPAYKTWSVELLGRDCTCRGVSADRIVALSSDKSPTFFASTGSRLLELPPKTERRLEVVPNEEEKAAYTRLEAIARRRAAELLRGPKPTSKMLSLHALMLPLRQACSGGAIQTDIAQAGKEEESEDVKPSVDTRLGASLLTSKLTALVEELKKISQKDEEEEAIVPTKVLVFSQFADTLAWLRAELPKHGMASRTITGDMSQTARARALRDFRNDPPTTIFLLSLRAGAVGLNLTTASEVFVLEPCLNPALHVQAIGRVHRMGQTRPVRVTNFILKDSIEARVMTMLYSSGGAPKPGADQATAIDIDDDGPAVVAGTIQRDTPRLSLSDFNTLFDLSDAKTTADLIQDVTTTRAAHVKVKTAEDLKRGGPPVLRPPAAPKLPPASRKKKAPAKATDEDEWDEEDAVDVDAPPPKRRAGLRASARTRKAVVDLPSDPEDDPDESDSDSDPSEVAKLRAEVARLEAINKKLNAKAPAPMDVGQAAPAPGQAMDFSFLNLPAAPAPAPAPAAPMIVRIKRPPPRKPAAKPAAAPATRKPAKPAAAPATQKKRKGRAASPANGTPAAPPAKRAHVAATEEKAAFGALVGRKVNKKFPGSGYYDGVVDSIDASKPATYVIVWEDGMTTKMKDTAVQKILK</sequence>
<dbReference type="InterPro" id="IPR049730">
    <property type="entry name" value="SNF2/RAD54-like_C"/>
</dbReference>
<evidence type="ECO:0000256" key="2">
    <source>
        <dbReference type="ARBA" id="ARBA00022801"/>
    </source>
</evidence>
<dbReference type="GO" id="GO:0005524">
    <property type="term" value="F:ATP binding"/>
    <property type="evidence" value="ECO:0007669"/>
    <property type="project" value="UniProtKB-KW"/>
</dbReference>
<dbReference type="InterPro" id="IPR027417">
    <property type="entry name" value="P-loop_NTPase"/>
</dbReference>
<feature type="compositionally biased region" description="Acidic residues" evidence="4">
    <location>
        <begin position="1756"/>
        <end position="1771"/>
    </location>
</feature>
<dbReference type="Pfam" id="PF00271">
    <property type="entry name" value="Helicase_C"/>
    <property type="match status" value="1"/>
</dbReference>
<dbReference type="InterPro" id="IPR014001">
    <property type="entry name" value="Helicase_ATP-bd"/>
</dbReference>
<evidence type="ECO:0000256" key="4">
    <source>
        <dbReference type="SAM" id="MobiDB-lite"/>
    </source>
</evidence>
<feature type="region of interest" description="Disordered" evidence="4">
    <location>
        <begin position="1838"/>
        <end position="1895"/>
    </location>
</feature>
<proteinExistence type="predicted"/>
<dbReference type="PANTHER" id="PTHR45626">
    <property type="entry name" value="TRANSCRIPTION TERMINATION FACTOR 2-RELATED"/>
    <property type="match status" value="1"/>
</dbReference>
<feature type="domain" description="Helicase C-terminal" evidence="6">
    <location>
        <begin position="1472"/>
        <end position="1625"/>
    </location>
</feature>
<feature type="region of interest" description="Disordered" evidence="4">
    <location>
        <begin position="94"/>
        <end position="123"/>
    </location>
</feature>
<reference evidence="7" key="1">
    <citation type="submission" date="2021-11" db="EMBL/GenBank/DDBJ databases">
        <authorList>
            <consortium name="Genoscope - CEA"/>
            <person name="William W."/>
        </authorList>
    </citation>
    <scope>NUCLEOTIDE SEQUENCE</scope>
</reference>
<dbReference type="SMART" id="SM00487">
    <property type="entry name" value="DEXDc"/>
    <property type="match status" value="1"/>
</dbReference>
<keyword evidence="3" id="KW-0067">ATP-binding</keyword>
<dbReference type="EMBL" id="CAKKNE010000001">
    <property type="protein sequence ID" value="CAH0366726.1"/>
    <property type="molecule type" value="Genomic_DNA"/>
</dbReference>
<dbReference type="Gene3D" id="3.40.50.10810">
    <property type="entry name" value="Tandem AAA-ATPase domain"/>
    <property type="match status" value="1"/>
</dbReference>
<feature type="region of interest" description="Disordered" evidence="4">
    <location>
        <begin position="1682"/>
        <end position="1774"/>
    </location>
</feature>
<dbReference type="OrthoDB" id="204028at2759"/>
<keyword evidence="2" id="KW-0378">Hydrolase</keyword>
<evidence type="ECO:0000259" key="5">
    <source>
        <dbReference type="PROSITE" id="PS51192"/>
    </source>
</evidence>
<feature type="compositionally biased region" description="Low complexity" evidence="4">
    <location>
        <begin position="1847"/>
        <end position="1867"/>
    </location>
</feature>
<dbReference type="SMART" id="SM00490">
    <property type="entry name" value="HELICc"/>
    <property type="match status" value="1"/>
</dbReference>
<dbReference type="CDD" id="cd18008">
    <property type="entry name" value="DEXDc_SHPRH-like"/>
    <property type="match status" value="1"/>
</dbReference>
<dbReference type="SUPFAM" id="SSF52540">
    <property type="entry name" value="P-loop containing nucleoside triphosphate hydrolases"/>
    <property type="match status" value="2"/>
</dbReference>
<dbReference type="InterPro" id="IPR001650">
    <property type="entry name" value="Helicase_C-like"/>
</dbReference>
<feature type="compositionally biased region" description="Basic residues" evidence="4">
    <location>
        <begin position="1735"/>
        <end position="1749"/>
    </location>
</feature>
<dbReference type="Proteomes" id="UP000789595">
    <property type="component" value="Unassembled WGS sequence"/>
</dbReference>
<dbReference type="Gene3D" id="3.40.50.300">
    <property type="entry name" value="P-loop containing nucleotide triphosphate hydrolases"/>
    <property type="match status" value="1"/>
</dbReference>
<dbReference type="PANTHER" id="PTHR45626:SF38">
    <property type="entry name" value="DEAD-BOX PROTEIN"/>
    <property type="match status" value="1"/>
</dbReference>
<organism evidence="7 8">
    <name type="scientific">Pelagomonas calceolata</name>
    <dbReference type="NCBI Taxonomy" id="35677"/>
    <lineage>
        <taxon>Eukaryota</taxon>
        <taxon>Sar</taxon>
        <taxon>Stramenopiles</taxon>
        <taxon>Ochrophyta</taxon>
        <taxon>Pelagophyceae</taxon>
        <taxon>Pelagomonadales</taxon>
        <taxon>Pelagomonadaceae</taxon>
        <taxon>Pelagomonas</taxon>
    </lineage>
</organism>
<dbReference type="GO" id="GO:0005634">
    <property type="term" value="C:nucleus"/>
    <property type="evidence" value="ECO:0007669"/>
    <property type="project" value="TreeGrafter"/>
</dbReference>
<dbReference type="PROSITE" id="PS51194">
    <property type="entry name" value="HELICASE_CTER"/>
    <property type="match status" value="1"/>
</dbReference>
<keyword evidence="1" id="KW-0547">Nucleotide-binding</keyword>
<dbReference type="InterPro" id="IPR038718">
    <property type="entry name" value="SNF2-like_sf"/>
</dbReference>
<dbReference type="CDD" id="cd18793">
    <property type="entry name" value="SF2_C_SNF"/>
    <property type="match status" value="1"/>
</dbReference>
<feature type="compositionally biased region" description="Pro residues" evidence="4">
    <location>
        <begin position="1694"/>
        <end position="1704"/>
    </location>
</feature>
<dbReference type="GO" id="GO:0008094">
    <property type="term" value="F:ATP-dependent activity, acting on DNA"/>
    <property type="evidence" value="ECO:0007669"/>
    <property type="project" value="TreeGrafter"/>
</dbReference>
<dbReference type="InterPro" id="IPR050628">
    <property type="entry name" value="SNF2_RAD54_helicase_TF"/>
</dbReference>
<name>A0A8J2SAQ4_9STRA</name>
<dbReference type="GO" id="GO:0006281">
    <property type="term" value="P:DNA repair"/>
    <property type="evidence" value="ECO:0007669"/>
    <property type="project" value="TreeGrafter"/>
</dbReference>
<evidence type="ECO:0000256" key="1">
    <source>
        <dbReference type="ARBA" id="ARBA00022741"/>
    </source>
</evidence>
<keyword evidence="8" id="KW-1185">Reference proteome</keyword>
<dbReference type="InterPro" id="IPR000330">
    <property type="entry name" value="SNF2_N"/>
</dbReference>
<feature type="domain" description="Helicase ATP-binding" evidence="5">
    <location>
        <begin position="729"/>
        <end position="927"/>
    </location>
</feature>
<evidence type="ECO:0000313" key="8">
    <source>
        <dbReference type="Proteomes" id="UP000789595"/>
    </source>
</evidence>
<comment type="caution">
    <text evidence="7">The sequence shown here is derived from an EMBL/GenBank/DDBJ whole genome shotgun (WGS) entry which is preliminary data.</text>
</comment>
<evidence type="ECO:0000259" key="6">
    <source>
        <dbReference type="PROSITE" id="PS51194"/>
    </source>
</evidence>
<dbReference type="GO" id="GO:0016787">
    <property type="term" value="F:hydrolase activity"/>
    <property type="evidence" value="ECO:0007669"/>
    <property type="project" value="UniProtKB-KW"/>
</dbReference>
<evidence type="ECO:0000313" key="7">
    <source>
        <dbReference type="EMBL" id="CAH0366726.1"/>
    </source>
</evidence>
<dbReference type="PROSITE" id="PS51192">
    <property type="entry name" value="HELICASE_ATP_BIND_1"/>
    <property type="match status" value="1"/>
</dbReference>